<evidence type="ECO:0000256" key="2">
    <source>
        <dbReference type="SAM" id="MobiDB-lite"/>
    </source>
</evidence>
<gene>
    <name evidence="3" type="ORF">HYFRA_00009926</name>
</gene>
<feature type="region of interest" description="Disordered" evidence="2">
    <location>
        <begin position="1"/>
        <end position="20"/>
    </location>
</feature>
<proteinExistence type="predicted"/>
<evidence type="ECO:0000256" key="1">
    <source>
        <dbReference type="ARBA" id="ARBA00023002"/>
    </source>
</evidence>
<dbReference type="InterPro" id="IPR002347">
    <property type="entry name" value="SDR_fam"/>
</dbReference>
<dbReference type="PRINTS" id="PR00081">
    <property type="entry name" value="GDHRDH"/>
</dbReference>
<reference evidence="3" key="1">
    <citation type="submission" date="2021-07" db="EMBL/GenBank/DDBJ databases">
        <authorList>
            <person name="Durling M."/>
        </authorList>
    </citation>
    <scope>NUCLEOTIDE SEQUENCE</scope>
</reference>
<dbReference type="InterPro" id="IPR036291">
    <property type="entry name" value="NAD(P)-bd_dom_sf"/>
</dbReference>
<evidence type="ECO:0008006" key="5">
    <source>
        <dbReference type="Google" id="ProtNLM"/>
    </source>
</evidence>
<dbReference type="Gene3D" id="3.40.50.720">
    <property type="entry name" value="NAD(P)-binding Rossmann-like Domain"/>
    <property type="match status" value="1"/>
</dbReference>
<dbReference type="PANTHER" id="PTHR43157:SF31">
    <property type="entry name" value="PHOSPHATIDYLINOSITOL-GLYCAN BIOSYNTHESIS CLASS F PROTEIN"/>
    <property type="match status" value="1"/>
</dbReference>
<organism evidence="3 4">
    <name type="scientific">Hymenoscyphus fraxineus</name>
    <dbReference type="NCBI Taxonomy" id="746836"/>
    <lineage>
        <taxon>Eukaryota</taxon>
        <taxon>Fungi</taxon>
        <taxon>Dikarya</taxon>
        <taxon>Ascomycota</taxon>
        <taxon>Pezizomycotina</taxon>
        <taxon>Leotiomycetes</taxon>
        <taxon>Helotiales</taxon>
        <taxon>Helotiaceae</taxon>
        <taxon>Hymenoscyphus</taxon>
    </lineage>
</organism>
<dbReference type="EMBL" id="CAJVRL010000083">
    <property type="protein sequence ID" value="CAG8958609.1"/>
    <property type="molecule type" value="Genomic_DNA"/>
</dbReference>
<name>A0A9N9PLM8_9HELO</name>
<dbReference type="OrthoDB" id="191139at2759"/>
<dbReference type="SUPFAM" id="SSF51735">
    <property type="entry name" value="NAD(P)-binding Rossmann-fold domains"/>
    <property type="match status" value="1"/>
</dbReference>
<keyword evidence="4" id="KW-1185">Reference proteome</keyword>
<evidence type="ECO:0000313" key="3">
    <source>
        <dbReference type="EMBL" id="CAG8958609.1"/>
    </source>
</evidence>
<dbReference type="PANTHER" id="PTHR43157">
    <property type="entry name" value="PHOSPHATIDYLINOSITOL-GLYCAN BIOSYNTHESIS CLASS F PROTEIN-RELATED"/>
    <property type="match status" value="1"/>
</dbReference>
<protein>
    <recommendedName>
        <fullName evidence="5">Short-chain dehydrogenase</fullName>
    </recommendedName>
</protein>
<accession>A0A9N9PLM8</accession>
<sequence>MGARLSSLWTQHHPPKPTFTERDLPSLDGKVYIVSGSNTGVGKELARILYSKDAKVYIAARSKTKADNAIQDIKDSEPASKGELVFLHLDLADLTTIKASAQRFLDAETKLHVLFNNAGVMAPEKIQRTPQGYELNLGINNVGTFLFTKLLTPTLVSTAKVEHYNHVRVIWLASAAHEMFAPTNFGITLDNLDYKKNVAGPQRYARSKSGAWALGVEFANRHRADGVISIPLNPGNLTSELFRDQNSVMKFVSGMVGYPPINGAYTELFAGLSPEVTLEKSGSWVVPFGRIYPIRQDLLSAMKSEAEGGNGSCKRFWEWCEEQVKPYL</sequence>
<dbReference type="AlphaFoldDB" id="A0A9N9PLM8"/>
<dbReference type="Proteomes" id="UP000696280">
    <property type="component" value="Unassembled WGS sequence"/>
</dbReference>
<comment type="caution">
    <text evidence="3">The sequence shown here is derived from an EMBL/GenBank/DDBJ whole genome shotgun (WGS) entry which is preliminary data.</text>
</comment>
<dbReference type="Pfam" id="PF00106">
    <property type="entry name" value="adh_short"/>
    <property type="match status" value="1"/>
</dbReference>
<evidence type="ECO:0000313" key="4">
    <source>
        <dbReference type="Proteomes" id="UP000696280"/>
    </source>
</evidence>
<keyword evidence="1" id="KW-0560">Oxidoreductase</keyword>
<dbReference type="GO" id="GO:0016491">
    <property type="term" value="F:oxidoreductase activity"/>
    <property type="evidence" value="ECO:0007669"/>
    <property type="project" value="UniProtKB-KW"/>
</dbReference>